<proteinExistence type="predicted"/>
<accession>A0A9W9N873</accession>
<evidence type="ECO:0000313" key="2">
    <source>
        <dbReference type="EMBL" id="KAJ5215040.1"/>
    </source>
</evidence>
<dbReference type="AlphaFoldDB" id="A0A9W9N873"/>
<name>A0A9W9N873_9EURO</name>
<reference evidence="2" key="1">
    <citation type="submission" date="2022-11" db="EMBL/GenBank/DDBJ databases">
        <authorList>
            <person name="Petersen C."/>
        </authorList>
    </citation>
    <scope>NUCLEOTIDE SEQUENCE</scope>
    <source>
        <strain evidence="2">IBT 19713</strain>
    </source>
</reference>
<dbReference type="Proteomes" id="UP001150941">
    <property type="component" value="Unassembled WGS sequence"/>
</dbReference>
<gene>
    <name evidence="2" type="ORF">N7468_010719</name>
</gene>
<dbReference type="RefSeq" id="XP_058325537.1">
    <property type="nucleotide sequence ID" value="XM_058480014.1"/>
</dbReference>
<comment type="caution">
    <text evidence="2">The sequence shown here is derived from an EMBL/GenBank/DDBJ whole genome shotgun (WGS) entry which is preliminary data.</text>
</comment>
<organism evidence="2 3">
    <name type="scientific">Penicillium chermesinum</name>
    <dbReference type="NCBI Taxonomy" id="63820"/>
    <lineage>
        <taxon>Eukaryota</taxon>
        <taxon>Fungi</taxon>
        <taxon>Dikarya</taxon>
        <taxon>Ascomycota</taxon>
        <taxon>Pezizomycotina</taxon>
        <taxon>Eurotiomycetes</taxon>
        <taxon>Eurotiomycetidae</taxon>
        <taxon>Eurotiales</taxon>
        <taxon>Aspergillaceae</taxon>
        <taxon>Penicillium</taxon>
    </lineage>
</organism>
<feature type="compositionally biased region" description="Polar residues" evidence="1">
    <location>
        <begin position="58"/>
        <end position="68"/>
    </location>
</feature>
<protein>
    <submittedName>
        <fullName evidence="2">Uncharacterized protein</fullName>
    </submittedName>
</protein>
<reference evidence="2" key="2">
    <citation type="journal article" date="2023" name="IMA Fungus">
        <title>Comparative genomic study of the Penicillium genus elucidates a diverse pangenome and 15 lateral gene transfer events.</title>
        <authorList>
            <person name="Petersen C."/>
            <person name="Sorensen T."/>
            <person name="Nielsen M.R."/>
            <person name="Sondergaard T.E."/>
            <person name="Sorensen J.L."/>
            <person name="Fitzpatrick D.A."/>
            <person name="Frisvad J.C."/>
            <person name="Nielsen K.L."/>
        </authorList>
    </citation>
    <scope>NUCLEOTIDE SEQUENCE</scope>
    <source>
        <strain evidence="2">IBT 19713</strain>
    </source>
</reference>
<dbReference type="OrthoDB" id="2148490at2759"/>
<dbReference type="GeneID" id="83207318"/>
<evidence type="ECO:0000256" key="1">
    <source>
        <dbReference type="SAM" id="MobiDB-lite"/>
    </source>
</evidence>
<dbReference type="EMBL" id="JAPQKS010000009">
    <property type="protein sequence ID" value="KAJ5215040.1"/>
    <property type="molecule type" value="Genomic_DNA"/>
</dbReference>
<sequence>MDALRAMSGNRNGLIPWFLSLFEPEEPTKNVGKGMMEANPVHVANAPSLPLGGVPGSESASQDFLESSAQLSADTTAASPVASSVTETVYRAVDPTLATEGALWFPDLLAGDSTGILPFILTATIITNVTSGLRGPTAQEISRLPKLEMYRATNVATLQTKFLDKYMFKRPAMKSYVPKYVRYEKAGDPFGLKLK</sequence>
<keyword evidence="3" id="KW-1185">Reference proteome</keyword>
<feature type="region of interest" description="Disordered" evidence="1">
    <location>
        <begin position="49"/>
        <end position="68"/>
    </location>
</feature>
<evidence type="ECO:0000313" key="3">
    <source>
        <dbReference type="Proteomes" id="UP001150941"/>
    </source>
</evidence>